<comment type="similarity">
    <text evidence="2 7">Belongs to the major facilitator superfamily. Sugar transporter (TC 2.A.1.1) family.</text>
</comment>
<dbReference type="HOGENOM" id="CLU_001265_30_13_1"/>
<dbReference type="Pfam" id="PF00083">
    <property type="entry name" value="Sugar_tr"/>
    <property type="match status" value="1"/>
</dbReference>
<dbReference type="GO" id="GO:0005351">
    <property type="term" value="F:carbohydrate:proton symporter activity"/>
    <property type="evidence" value="ECO:0007669"/>
    <property type="project" value="TreeGrafter"/>
</dbReference>
<keyword evidence="3 7" id="KW-0813">Transport</keyword>
<dbReference type="InterPro" id="IPR050360">
    <property type="entry name" value="MFS_Sugar_Transporters"/>
</dbReference>
<evidence type="ECO:0000256" key="4">
    <source>
        <dbReference type="ARBA" id="ARBA00022692"/>
    </source>
</evidence>
<accession>W9XCF6</accession>
<dbReference type="PRINTS" id="PR00171">
    <property type="entry name" value="SUGRTRNSPORT"/>
</dbReference>
<feature type="transmembrane region" description="Helical" evidence="8">
    <location>
        <begin position="278"/>
        <end position="301"/>
    </location>
</feature>
<feature type="transmembrane region" description="Helical" evidence="8">
    <location>
        <begin position="415"/>
        <end position="433"/>
    </location>
</feature>
<dbReference type="InterPro" id="IPR005829">
    <property type="entry name" value="Sugar_transporter_CS"/>
</dbReference>
<evidence type="ECO:0000313" key="10">
    <source>
        <dbReference type="EMBL" id="EXJ74621.1"/>
    </source>
</evidence>
<feature type="transmembrane region" description="Helical" evidence="8">
    <location>
        <begin position="344"/>
        <end position="367"/>
    </location>
</feature>
<feature type="transmembrane region" description="Helical" evidence="8">
    <location>
        <begin position="379"/>
        <end position="403"/>
    </location>
</feature>
<evidence type="ECO:0000256" key="7">
    <source>
        <dbReference type="RuleBase" id="RU003346"/>
    </source>
</evidence>
<evidence type="ECO:0000256" key="6">
    <source>
        <dbReference type="ARBA" id="ARBA00023136"/>
    </source>
</evidence>
<dbReference type="AlphaFoldDB" id="W9XCF6"/>
<evidence type="ECO:0000256" key="3">
    <source>
        <dbReference type="ARBA" id="ARBA00022448"/>
    </source>
</evidence>
<comment type="caution">
    <text evidence="10">The sequence shown here is derived from an EMBL/GenBank/DDBJ whole genome shotgun (WGS) entry which is preliminary data.</text>
</comment>
<evidence type="ECO:0000256" key="8">
    <source>
        <dbReference type="SAM" id="Phobius"/>
    </source>
</evidence>
<dbReference type="Gene3D" id="1.20.1250.20">
    <property type="entry name" value="MFS general substrate transporter like domains"/>
    <property type="match status" value="1"/>
</dbReference>
<protein>
    <recommendedName>
        <fullName evidence="9">Major facilitator superfamily (MFS) profile domain-containing protein</fullName>
    </recommendedName>
</protein>
<dbReference type="RefSeq" id="XP_007741721.1">
    <property type="nucleotide sequence ID" value="XM_007743531.1"/>
</dbReference>
<sequence>MAPTDHRAKATRYNFAVAFYVALGSFTYGFHSAIIGSVIGMPSFYSYFDFVATSSYGGSIIGACNGLYAGAGVLGCWAVFWFADKFGRKIAIQIIAAICIISAAIQAGSVHIAMFLVGRMLNGFGVGMINCAIPTYISEISPAAQRGLVVGSHGFIICCSYTLMDTYAMAGWAEFGIYYANNPTIQWRLLVALQIVAPLLLLIGSPLIPESPRWLIENGRGQESLEILIRLHKNKLDPDDIGAREEFVQIQRQLALEHSNKVPGLFKTFTIPSYRKRLFYGFFLQAMCQSMGVLVISNYMVTTLENLGLSGSTPLLVLAFYNSWAAVLNYINARNLDRFGRVRIVTTAVAGAILCVCIVTALVANYGGPTNTNKAGSGAAVAFIFLFVTCYGLGVDVTSYVYCAEIFPTHMRTRGVGFSVGGLFLMTTVYTTAAGPAFNHIGWRFYLVFIIVTSLMLPFVILYFPETKGLSLEEIDVLFGDEVALDLTHLSEEERAAFDKNITEGLNVTYRDMEKGALLKTESIQVIDGSEEEGSVKKP</sequence>
<dbReference type="GO" id="GO:0016020">
    <property type="term" value="C:membrane"/>
    <property type="evidence" value="ECO:0007669"/>
    <property type="project" value="UniProtKB-SubCell"/>
</dbReference>
<feature type="transmembrane region" description="Helical" evidence="8">
    <location>
        <begin position="60"/>
        <end position="83"/>
    </location>
</feature>
<feature type="transmembrane region" description="Helical" evidence="8">
    <location>
        <begin position="185"/>
        <end position="203"/>
    </location>
</feature>
<dbReference type="eggNOG" id="KOG0254">
    <property type="taxonomic scope" value="Eukaryota"/>
</dbReference>
<keyword evidence="5 8" id="KW-1133">Transmembrane helix</keyword>
<feature type="transmembrane region" description="Helical" evidence="8">
    <location>
        <begin position="313"/>
        <end position="332"/>
    </location>
</feature>
<comment type="subcellular location">
    <subcellularLocation>
        <location evidence="1">Membrane</location>
        <topology evidence="1">Multi-pass membrane protein</topology>
    </subcellularLocation>
</comment>
<dbReference type="InterPro" id="IPR036259">
    <property type="entry name" value="MFS_trans_sf"/>
</dbReference>
<reference evidence="10 11" key="1">
    <citation type="submission" date="2013-03" db="EMBL/GenBank/DDBJ databases">
        <title>The Genome Sequence of Cladophialophora psammophila CBS 110553.</title>
        <authorList>
            <consortium name="The Broad Institute Genomics Platform"/>
            <person name="Cuomo C."/>
            <person name="de Hoog S."/>
            <person name="Gorbushina A."/>
            <person name="Walker B."/>
            <person name="Young S.K."/>
            <person name="Zeng Q."/>
            <person name="Gargeya S."/>
            <person name="Fitzgerald M."/>
            <person name="Haas B."/>
            <person name="Abouelleil A."/>
            <person name="Allen A.W."/>
            <person name="Alvarado L."/>
            <person name="Arachchi H.M."/>
            <person name="Berlin A.M."/>
            <person name="Chapman S.B."/>
            <person name="Gainer-Dewar J."/>
            <person name="Goldberg J."/>
            <person name="Griggs A."/>
            <person name="Gujja S."/>
            <person name="Hansen M."/>
            <person name="Howarth C."/>
            <person name="Imamovic A."/>
            <person name="Ireland A."/>
            <person name="Larimer J."/>
            <person name="McCowan C."/>
            <person name="Murphy C."/>
            <person name="Pearson M."/>
            <person name="Poon T.W."/>
            <person name="Priest M."/>
            <person name="Roberts A."/>
            <person name="Saif S."/>
            <person name="Shea T."/>
            <person name="Sisk P."/>
            <person name="Sykes S."/>
            <person name="Wortman J."/>
            <person name="Nusbaum C."/>
            <person name="Birren B."/>
        </authorList>
    </citation>
    <scope>NUCLEOTIDE SEQUENCE [LARGE SCALE GENOMIC DNA]</scope>
    <source>
        <strain evidence="10 11">CBS 110553</strain>
    </source>
</reference>
<dbReference type="PANTHER" id="PTHR48022">
    <property type="entry name" value="PLASTIDIC GLUCOSE TRANSPORTER 4"/>
    <property type="match status" value="1"/>
</dbReference>
<dbReference type="PANTHER" id="PTHR48022:SF11">
    <property type="entry name" value="MONOSACCHARIDE TRANSPORTER (HXT8), PUTATIVE (AFU_ORTHOLOGUE AFUA_2G08120)-RELATED"/>
    <property type="match status" value="1"/>
</dbReference>
<name>W9XCF6_9EURO</name>
<keyword evidence="4 8" id="KW-0812">Transmembrane</keyword>
<feature type="domain" description="Major facilitator superfamily (MFS) profile" evidence="9">
    <location>
        <begin position="17"/>
        <end position="468"/>
    </location>
</feature>
<dbReference type="EMBL" id="AMGX01000003">
    <property type="protein sequence ID" value="EXJ74621.1"/>
    <property type="molecule type" value="Genomic_DNA"/>
</dbReference>
<feature type="transmembrane region" description="Helical" evidence="8">
    <location>
        <begin position="17"/>
        <end position="40"/>
    </location>
</feature>
<keyword evidence="11" id="KW-1185">Reference proteome</keyword>
<feature type="transmembrane region" description="Helical" evidence="8">
    <location>
        <begin position="120"/>
        <end position="137"/>
    </location>
</feature>
<dbReference type="PROSITE" id="PS50850">
    <property type="entry name" value="MFS"/>
    <property type="match status" value="1"/>
</dbReference>
<evidence type="ECO:0000313" key="11">
    <source>
        <dbReference type="Proteomes" id="UP000019471"/>
    </source>
</evidence>
<feature type="transmembrane region" description="Helical" evidence="8">
    <location>
        <begin position="445"/>
        <end position="464"/>
    </location>
</feature>
<dbReference type="PROSITE" id="PS00217">
    <property type="entry name" value="SUGAR_TRANSPORT_2"/>
    <property type="match status" value="1"/>
</dbReference>
<evidence type="ECO:0000256" key="1">
    <source>
        <dbReference type="ARBA" id="ARBA00004141"/>
    </source>
</evidence>
<evidence type="ECO:0000259" key="9">
    <source>
        <dbReference type="PROSITE" id="PS50850"/>
    </source>
</evidence>
<dbReference type="InterPro" id="IPR003663">
    <property type="entry name" value="Sugar/inositol_transpt"/>
</dbReference>
<organism evidence="10 11">
    <name type="scientific">Cladophialophora psammophila CBS 110553</name>
    <dbReference type="NCBI Taxonomy" id="1182543"/>
    <lineage>
        <taxon>Eukaryota</taxon>
        <taxon>Fungi</taxon>
        <taxon>Dikarya</taxon>
        <taxon>Ascomycota</taxon>
        <taxon>Pezizomycotina</taxon>
        <taxon>Eurotiomycetes</taxon>
        <taxon>Chaetothyriomycetidae</taxon>
        <taxon>Chaetothyriales</taxon>
        <taxon>Herpotrichiellaceae</taxon>
        <taxon>Cladophialophora</taxon>
    </lineage>
</organism>
<evidence type="ECO:0000256" key="2">
    <source>
        <dbReference type="ARBA" id="ARBA00010992"/>
    </source>
</evidence>
<dbReference type="PROSITE" id="PS00216">
    <property type="entry name" value="SUGAR_TRANSPORT_1"/>
    <property type="match status" value="1"/>
</dbReference>
<dbReference type="Proteomes" id="UP000019471">
    <property type="component" value="Unassembled WGS sequence"/>
</dbReference>
<feature type="transmembrane region" description="Helical" evidence="8">
    <location>
        <begin position="90"/>
        <end position="114"/>
    </location>
</feature>
<proteinExistence type="inferred from homology"/>
<dbReference type="NCBIfam" id="TIGR00879">
    <property type="entry name" value="SP"/>
    <property type="match status" value="1"/>
</dbReference>
<dbReference type="GeneID" id="19187648"/>
<evidence type="ECO:0000256" key="5">
    <source>
        <dbReference type="ARBA" id="ARBA00022989"/>
    </source>
</evidence>
<dbReference type="OrthoDB" id="6612291at2759"/>
<gene>
    <name evidence="10" type="ORF">A1O5_02918</name>
</gene>
<dbReference type="SUPFAM" id="SSF103473">
    <property type="entry name" value="MFS general substrate transporter"/>
    <property type="match status" value="1"/>
</dbReference>
<dbReference type="InterPro" id="IPR020846">
    <property type="entry name" value="MFS_dom"/>
</dbReference>
<keyword evidence="6 8" id="KW-0472">Membrane</keyword>
<dbReference type="InterPro" id="IPR005828">
    <property type="entry name" value="MFS_sugar_transport-like"/>
</dbReference>
<feature type="transmembrane region" description="Helical" evidence="8">
    <location>
        <begin position="149"/>
        <end position="173"/>
    </location>
</feature>